<dbReference type="Proteomes" id="UP000254925">
    <property type="component" value="Unassembled WGS sequence"/>
</dbReference>
<dbReference type="RefSeq" id="WP_114771401.1">
    <property type="nucleotide sequence ID" value="NZ_QQBB01000007.1"/>
</dbReference>
<keyword evidence="3" id="KW-1185">Reference proteome</keyword>
<gene>
    <name evidence="2" type="ORF">DES45_10782</name>
</gene>
<evidence type="ECO:0000256" key="1">
    <source>
        <dbReference type="SAM" id="Phobius"/>
    </source>
</evidence>
<accession>A0A370HGX0</accession>
<keyword evidence="1" id="KW-0812">Transmembrane</keyword>
<keyword evidence="1" id="KW-0472">Membrane</keyword>
<dbReference type="EMBL" id="QQBB01000007">
    <property type="protein sequence ID" value="RDI57165.1"/>
    <property type="molecule type" value="Genomic_DNA"/>
</dbReference>
<organism evidence="2 3">
    <name type="scientific">Microvirga subterranea</name>
    <dbReference type="NCBI Taxonomy" id="186651"/>
    <lineage>
        <taxon>Bacteria</taxon>
        <taxon>Pseudomonadati</taxon>
        <taxon>Pseudomonadota</taxon>
        <taxon>Alphaproteobacteria</taxon>
        <taxon>Hyphomicrobiales</taxon>
        <taxon>Methylobacteriaceae</taxon>
        <taxon>Microvirga</taxon>
    </lineage>
</organism>
<comment type="caution">
    <text evidence="2">The sequence shown here is derived from an EMBL/GenBank/DDBJ whole genome shotgun (WGS) entry which is preliminary data.</text>
</comment>
<protein>
    <submittedName>
        <fullName evidence="2">Uncharacterized protein</fullName>
    </submittedName>
</protein>
<keyword evidence="1" id="KW-1133">Transmembrane helix</keyword>
<proteinExistence type="predicted"/>
<dbReference type="OrthoDB" id="8454371at2"/>
<feature type="transmembrane region" description="Helical" evidence="1">
    <location>
        <begin position="12"/>
        <end position="32"/>
    </location>
</feature>
<evidence type="ECO:0000313" key="2">
    <source>
        <dbReference type="EMBL" id="RDI57165.1"/>
    </source>
</evidence>
<dbReference type="AlphaFoldDB" id="A0A370HGX0"/>
<reference evidence="2 3" key="1">
    <citation type="submission" date="2018-07" db="EMBL/GenBank/DDBJ databases">
        <title>Genomic Encyclopedia of Type Strains, Phase IV (KMG-IV): sequencing the most valuable type-strain genomes for metagenomic binning, comparative biology and taxonomic classification.</title>
        <authorList>
            <person name="Goeker M."/>
        </authorList>
    </citation>
    <scope>NUCLEOTIDE SEQUENCE [LARGE SCALE GENOMIC DNA]</scope>
    <source>
        <strain evidence="2 3">DSM 14364</strain>
    </source>
</reference>
<name>A0A370HGX0_9HYPH</name>
<evidence type="ECO:0000313" key="3">
    <source>
        <dbReference type="Proteomes" id="UP000254925"/>
    </source>
</evidence>
<sequence>MTVARPDRLRLPNLTSGIGVAVAGAGIGVLAASRIGSLGLPLLFIGAAAHAWGMEAKHRLEQF</sequence>